<accession>A0ABU2WKI2</accession>
<organism evidence="2 3">
    <name type="scientific">Banduia mediterranea</name>
    <dbReference type="NCBI Taxonomy" id="3075609"/>
    <lineage>
        <taxon>Bacteria</taxon>
        <taxon>Pseudomonadati</taxon>
        <taxon>Pseudomonadota</taxon>
        <taxon>Gammaproteobacteria</taxon>
        <taxon>Nevskiales</taxon>
        <taxon>Algiphilaceae</taxon>
        <taxon>Banduia</taxon>
    </lineage>
</organism>
<reference evidence="2 3" key="1">
    <citation type="submission" date="2023-09" db="EMBL/GenBank/DDBJ databases">
        <authorList>
            <person name="Rey-Velasco X."/>
        </authorList>
    </citation>
    <scope>NUCLEOTIDE SEQUENCE [LARGE SCALE GENOMIC DNA]</scope>
    <source>
        <strain evidence="2 3">W345</strain>
    </source>
</reference>
<sequence>MDAEVPIEPASGRRADPELRSLVETLPDTHWLRDPNPAQAVSTLGYFHPSLSRGLAIVGDAATAWCQRSDPATRTRCFGTLAKAGLHSLLLTPGAVIDTADSALRHFSLASSSLPAHQAVARLRQALEALRAPRVTVHGVLLNVFGLGVLLTGESGIGKSELALELLSRGHRLVADDAVELRRLPGPVLEGRSPSLLNGMLEVRGLGILDARSMYGTVAIRDTVGIDLALHLKRASTTDPEAYLQRLQGQRGSRAWLDIDIPQITMPVTIGHNLATLVEAACRDFWLRLYGQRADLEFAERQQAAINRPRTQ</sequence>
<evidence type="ECO:0000313" key="2">
    <source>
        <dbReference type="EMBL" id="MDT0498393.1"/>
    </source>
</evidence>
<dbReference type="Pfam" id="PF07475">
    <property type="entry name" value="Hpr_kinase_C"/>
    <property type="match status" value="1"/>
</dbReference>
<dbReference type="PANTHER" id="PTHR30305:SF1">
    <property type="entry name" value="HPR KINASE_PHOSPHORYLASE"/>
    <property type="match status" value="1"/>
</dbReference>
<dbReference type="Proteomes" id="UP001254608">
    <property type="component" value="Unassembled WGS sequence"/>
</dbReference>
<dbReference type="PANTHER" id="PTHR30305">
    <property type="entry name" value="PROTEIN YJDM-RELATED"/>
    <property type="match status" value="1"/>
</dbReference>
<name>A0ABU2WKI2_9GAMM</name>
<evidence type="ECO:0000259" key="1">
    <source>
        <dbReference type="Pfam" id="PF07475"/>
    </source>
</evidence>
<keyword evidence="3" id="KW-1185">Reference proteome</keyword>
<gene>
    <name evidence="2" type="ORF">RM530_13620</name>
</gene>
<dbReference type="RefSeq" id="WP_311365802.1">
    <property type="nucleotide sequence ID" value="NZ_JAVRIC010000021.1"/>
</dbReference>
<feature type="domain" description="HPr kinase/phosphorylase C-terminal" evidence="1">
    <location>
        <begin position="132"/>
        <end position="301"/>
    </location>
</feature>
<evidence type="ECO:0000313" key="3">
    <source>
        <dbReference type="Proteomes" id="UP001254608"/>
    </source>
</evidence>
<proteinExistence type="predicted"/>
<protein>
    <recommendedName>
        <fullName evidence="1">HPr kinase/phosphorylase C-terminal domain-containing protein</fullName>
    </recommendedName>
</protein>
<dbReference type="Gene3D" id="3.40.50.300">
    <property type="entry name" value="P-loop containing nucleotide triphosphate hydrolases"/>
    <property type="match status" value="1"/>
</dbReference>
<dbReference type="InterPro" id="IPR011104">
    <property type="entry name" value="Hpr_kin/Pase_C"/>
</dbReference>
<dbReference type="CDD" id="cd01918">
    <property type="entry name" value="HprK_C"/>
    <property type="match status" value="1"/>
</dbReference>
<dbReference type="SUPFAM" id="SSF53795">
    <property type="entry name" value="PEP carboxykinase-like"/>
    <property type="match status" value="1"/>
</dbReference>
<dbReference type="InterPro" id="IPR027417">
    <property type="entry name" value="P-loop_NTPase"/>
</dbReference>
<dbReference type="EMBL" id="JAVRIC010000021">
    <property type="protein sequence ID" value="MDT0498393.1"/>
    <property type="molecule type" value="Genomic_DNA"/>
</dbReference>
<comment type="caution">
    <text evidence="2">The sequence shown here is derived from an EMBL/GenBank/DDBJ whole genome shotgun (WGS) entry which is preliminary data.</text>
</comment>